<evidence type="ECO:0000313" key="4">
    <source>
        <dbReference type="EMBL" id="MDT7520465.1"/>
    </source>
</evidence>
<sequence>MTFHPTFHPTSRLLLIAALVATAGAGCANQPQTSATAQIAVSREAVSNAAGADGMQFAPAEMTAAREKLTRANKAMVDRDYQAASELATQAQADAKLAQSKANTAKAQAVANALQDDIRVLRDELDRANAAK</sequence>
<evidence type="ECO:0000259" key="3">
    <source>
        <dbReference type="Pfam" id="PF14346"/>
    </source>
</evidence>
<dbReference type="Gene3D" id="1.20.1270.390">
    <property type="match status" value="1"/>
</dbReference>
<dbReference type="Pfam" id="PF14346">
    <property type="entry name" value="DUF4398"/>
    <property type="match status" value="1"/>
</dbReference>
<evidence type="ECO:0000256" key="1">
    <source>
        <dbReference type="SAM" id="Coils"/>
    </source>
</evidence>
<dbReference type="EMBL" id="JAVBIK010000001">
    <property type="protein sequence ID" value="MDT7520465.1"/>
    <property type="molecule type" value="Genomic_DNA"/>
</dbReference>
<dbReference type="Proteomes" id="UP001321700">
    <property type="component" value="Unassembled WGS sequence"/>
</dbReference>
<organism evidence="4 5">
    <name type="scientific">Rhodoferax potami</name>
    <dbReference type="NCBI Taxonomy" id="3068338"/>
    <lineage>
        <taxon>Bacteria</taxon>
        <taxon>Pseudomonadati</taxon>
        <taxon>Pseudomonadota</taxon>
        <taxon>Betaproteobacteria</taxon>
        <taxon>Burkholderiales</taxon>
        <taxon>Comamonadaceae</taxon>
        <taxon>Rhodoferax</taxon>
    </lineage>
</organism>
<protein>
    <submittedName>
        <fullName evidence="4">DUF4398 domain-containing protein</fullName>
    </submittedName>
</protein>
<feature type="domain" description="DUF4398" evidence="3">
    <location>
        <begin position="37"/>
        <end position="113"/>
    </location>
</feature>
<dbReference type="RefSeq" id="WP_313876059.1">
    <property type="nucleotide sequence ID" value="NZ_JAVBIK010000001.1"/>
</dbReference>
<accession>A0ABU3KRM3</accession>
<evidence type="ECO:0000256" key="2">
    <source>
        <dbReference type="SAM" id="SignalP"/>
    </source>
</evidence>
<dbReference type="InterPro" id="IPR025511">
    <property type="entry name" value="DUF4398"/>
</dbReference>
<keyword evidence="2" id="KW-0732">Signal</keyword>
<keyword evidence="1" id="KW-0175">Coiled coil</keyword>
<evidence type="ECO:0000313" key="5">
    <source>
        <dbReference type="Proteomes" id="UP001321700"/>
    </source>
</evidence>
<keyword evidence="5" id="KW-1185">Reference proteome</keyword>
<name>A0ABU3KRM3_9BURK</name>
<proteinExistence type="predicted"/>
<feature type="chain" id="PRO_5045843480" evidence="2">
    <location>
        <begin position="29"/>
        <end position="132"/>
    </location>
</feature>
<feature type="signal peptide" evidence="2">
    <location>
        <begin position="1"/>
        <end position="28"/>
    </location>
</feature>
<gene>
    <name evidence="4" type="ORF">RAE19_17410</name>
</gene>
<reference evidence="4 5" key="1">
    <citation type="submission" date="2023-08" db="EMBL/GenBank/DDBJ databases">
        <title>Rhodoferax potami sp. nov. and Rhodoferax mekongensis sp. nov., isolated from the Mekong River in Thailand.</title>
        <authorList>
            <person name="Kitikhun S."/>
            <person name="Charoenyingcharoen P."/>
            <person name="Siriarchawattana P."/>
            <person name="Likhitrattanapisal S."/>
            <person name="Nilsakha T."/>
            <person name="Chanpet A."/>
            <person name="Rattanawaree P."/>
            <person name="Ingsriswang S."/>
        </authorList>
    </citation>
    <scope>NUCLEOTIDE SEQUENCE [LARGE SCALE GENOMIC DNA]</scope>
    <source>
        <strain evidence="4 5">TBRC 17660</strain>
    </source>
</reference>
<comment type="caution">
    <text evidence="4">The sequence shown here is derived from an EMBL/GenBank/DDBJ whole genome shotgun (WGS) entry which is preliminary data.</text>
</comment>
<feature type="coiled-coil region" evidence="1">
    <location>
        <begin position="88"/>
        <end position="131"/>
    </location>
</feature>